<feature type="transmembrane region" description="Helical" evidence="1">
    <location>
        <begin position="57"/>
        <end position="79"/>
    </location>
</feature>
<keyword evidence="1" id="KW-0472">Membrane</keyword>
<name>A0ABX2IQ85_9RHOB</name>
<sequence>MQTATEDTRNAVSKVIYWGFITILISIILMKTMAYIYPIIKAEQPEIVVPGLRNDTVVFTIVYFIIGIAPQTLLLITILMRSGAGLWIVILLTIPELGKVVVYNFTEQFFVTVSIEQMFQQHIAIISLVIAIVILIYLIKTQELRRP</sequence>
<keyword evidence="3" id="KW-1185">Reference proteome</keyword>
<accession>A0ABX2IQ85</accession>
<keyword evidence="1" id="KW-1133">Transmembrane helix</keyword>
<gene>
    <name evidence="2" type="ORF">HRQ87_09585</name>
</gene>
<evidence type="ECO:0000256" key="1">
    <source>
        <dbReference type="SAM" id="Phobius"/>
    </source>
</evidence>
<evidence type="ECO:0000313" key="2">
    <source>
        <dbReference type="EMBL" id="NSX55051.1"/>
    </source>
</evidence>
<dbReference type="RefSeq" id="WP_174137676.1">
    <property type="nucleotide sequence ID" value="NZ_JABUFE010000004.1"/>
</dbReference>
<evidence type="ECO:0000313" key="3">
    <source>
        <dbReference type="Proteomes" id="UP000777935"/>
    </source>
</evidence>
<protein>
    <recommendedName>
        <fullName evidence="4">Integral membrane protein</fullName>
    </recommendedName>
</protein>
<feature type="transmembrane region" description="Helical" evidence="1">
    <location>
        <begin position="15"/>
        <end position="37"/>
    </location>
</feature>
<comment type="caution">
    <text evidence="2">The sequence shown here is derived from an EMBL/GenBank/DDBJ whole genome shotgun (WGS) entry which is preliminary data.</text>
</comment>
<feature type="transmembrane region" description="Helical" evidence="1">
    <location>
        <begin position="118"/>
        <end position="139"/>
    </location>
</feature>
<evidence type="ECO:0008006" key="4">
    <source>
        <dbReference type="Google" id="ProtNLM"/>
    </source>
</evidence>
<proteinExistence type="predicted"/>
<dbReference type="Proteomes" id="UP000777935">
    <property type="component" value="Unassembled WGS sequence"/>
</dbReference>
<keyword evidence="1" id="KW-0812">Transmembrane</keyword>
<organism evidence="2 3">
    <name type="scientific">Parasulfitobacter algicola</name>
    <dbReference type="NCBI Taxonomy" id="2614809"/>
    <lineage>
        <taxon>Bacteria</taxon>
        <taxon>Pseudomonadati</taxon>
        <taxon>Pseudomonadota</taxon>
        <taxon>Alphaproteobacteria</taxon>
        <taxon>Rhodobacterales</taxon>
        <taxon>Roseobacteraceae</taxon>
        <taxon>Parasulfitobacter</taxon>
    </lineage>
</organism>
<reference evidence="2 3" key="1">
    <citation type="submission" date="2020-06" db="EMBL/GenBank/DDBJ databases">
        <title>Sulfitobacter algicola sp. nov., isolated from green algae.</title>
        <authorList>
            <person name="Wang C."/>
        </authorList>
    </citation>
    <scope>NUCLEOTIDE SEQUENCE [LARGE SCALE GENOMIC DNA]</scope>
    <source>
        <strain evidence="2 3">1151</strain>
    </source>
</reference>
<feature type="transmembrane region" description="Helical" evidence="1">
    <location>
        <begin position="86"/>
        <end position="106"/>
    </location>
</feature>
<dbReference type="EMBL" id="JABUFE010000004">
    <property type="protein sequence ID" value="NSX55051.1"/>
    <property type="molecule type" value="Genomic_DNA"/>
</dbReference>